<comment type="similarity">
    <text evidence="1">Belongs to the FliN/MopA/SpaO family.</text>
</comment>
<evidence type="ECO:0000256" key="2">
    <source>
        <dbReference type="SAM" id="MobiDB-lite"/>
    </source>
</evidence>
<dbReference type="PANTHER" id="PTHR30034">
    <property type="entry name" value="FLAGELLAR MOTOR SWITCH PROTEIN FLIM"/>
    <property type="match status" value="1"/>
</dbReference>
<dbReference type="GO" id="GO:0003774">
    <property type="term" value="F:cytoskeletal motor activity"/>
    <property type="evidence" value="ECO:0007669"/>
    <property type="project" value="InterPro"/>
</dbReference>
<dbReference type="Pfam" id="PF01052">
    <property type="entry name" value="FliMN_C"/>
    <property type="match status" value="1"/>
</dbReference>
<dbReference type="NCBIfam" id="TIGR02551">
    <property type="entry name" value="SpaO_YscQ"/>
    <property type="match status" value="1"/>
</dbReference>
<dbReference type="GO" id="GO:0030254">
    <property type="term" value="P:protein secretion by the type III secretion system"/>
    <property type="evidence" value="ECO:0007669"/>
    <property type="project" value="InterPro"/>
</dbReference>
<evidence type="ECO:0000313" key="5">
    <source>
        <dbReference type="Proteomes" id="UP000199245"/>
    </source>
</evidence>
<gene>
    <name evidence="4" type="ORF">SAMN05216337_103245</name>
</gene>
<dbReference type="PANTHER" id="PTHR30034:SF6">
    <property type="entry name" value="YOP PROTEINS TRANSLOCATION PROTEIN Q"/>
    <property type="match status" value="1"/>
</dbReference>
<reference evidence="4 5" key="1">
    <citation type="submission" date="2016-10" db="EMBL/GenBank/DDBJ databases">
        <authorList>
            <person name="de Groot N.N."/>
        </authorList>
    </citation>
    <scope>NUCLEOTIDE SEQUENCE [LARGE SCALE GENOMIC DNA]</scope>
    <source>
        <strain evidence="4 5">R5</strain>
    </source>
</reference>
<dbReference type="InterPro" id="IPR036429">
    <property type="entry name" value="SpoA-like_sf"/>
</dbReference>
<evidence type="ECO:0000256" key="1">
    <source>
        <dbReference type="ARBA" id="ARBA00009226"/>
    </source>
</evidence>
<dbReference type="EMBL" id="FMZW01000032">
    <property type="protein sequence ID" value="SDE69993.1"/>
    <property type="molecule type" value="Genomic_DNA"/>
</dbReference>
<dbReference type="GO" id="GO:0050918">
    <property type="term" value="P:positive chemotaxis"/>
    <property type="evidence" value="ECO:0007669"/>
    <property type="project" value="TreeGrafter"/>
</dbReference>
<protein>
    <submittedName>
        <fullName evidence="4">Type III secretion protein Q</fullName>
    </submittedName>
</protein>
<dbReference type="Proteomes" id="UP000199245">
    <property type="component" value="Unassembled WGS sequence"/>
</dbReference>
<accession>A0A1G7F211</accession>
<feature type="region of interest" description="Disordered" evidence="2">
    <location>
        <begin position="269"/>
        <end position="293"/>
    </location>
</feature>
<evidence type="ECO:0000259" key="3">
    <source>
        <dbReference type="Pfam" id="PF01052"/>
    </source>
</evidence>
<dbReference type="GO" id="GO:0071978">
    <property type="term" value="P:bacterial-type flagellum-dependent swarming motility"/>
    <property type="evidence" value="ECO:0007669"/>
    <property type="project" value="TreeGrafter"/>
</dbReference>
<organism evidence="4 5">
    <name type="scientific">Bradyrhizobium brasilense</name>
    <dbReference type="NCBI Taxonomy" id="1419277"/>
    <lineage>
        <taxon>Bacteria</taxon>
        <taxon>Pseudomonadati</taxon>
        <taxon>Pseudomonadota</taxon>
        <taxon>Alphaproteobacteria</taxon>
        <taxon>Hyphomicrobiales</taxon>
        <taxon>Nitrobacteraceae</taxon>
        <taxon>Bradyrhizobium</taxon>
    </lineage>
</organism>
<dbReference type="PRINTS" id="PR00956">
    <property type="entry name" value="FLGMOTORFLIN"/>
</dbReference>
<dbReference type="InterPro" id="IPR001172">
    <property type="entry name" value="FliN_T3SS_HrcQb"/>
</dbReference>
<dbReference type="InterPro" id="IPR001543">
    <property type="entry name" value="FliN-like_C"/>
</dbReference>
<dbReference type="InterPro" id="IPR013385">
    <property type="entry name" value="T3SS_SpaO/YscQ/SpaO"/>
</dbReference>
<dbReference type="AlphaFoldDB" id="A0A1G7F211"/>
<dbReference type="GO" id="GO:0009425">
    <property type="term" value="C:bacterial-type flagellum basal body"/>
    <property type="evidence" value="ECO:0007669"/>
    <property type="project" value="InterPro"/>
</dbReference>
<feature type="domain" description="Flagellar motor switch protein FliN-like C-terminal" evidence="3">
    <location>
        <begin position="295"/>
        <end position="363"/>
    </location>
</feature>
<dbReference type="SUPFAM" id="SSF101801">
    <property type="entry name" value="Surface presentation of antigens (SPOA)"/>
    <property type="match status" value="1"/>
</dbReference>
<dbReference type="Gene3D" id="2.30.330.10">
    <property type="entry name" value="SpoA-like"/>
    <property type="match status" value="1"/>
</dbReference>
<sequence>MANSPLPVCCDGQAPPATQRLGGPVPFRPQLTLSRAVVAWLNEIAAFRGPLQSRFGDKPLSLRMVRLVWQVELPKTSMLDCVFDAGGETLVLSLPRSFAEALIATVQNGLTLPSEPTRSLVLELALDPLLSSLEQLMQLHLQLLRTDEAAKSGPFLEFDVAYGPLTSKVRLLLFSSLDGLVPPAFGVLGELLGRLPRQTPKLRPELPVIVAGEVGSLRITIGLVRQAQQGDALLPDAIYLARGQIILTAGTLWAPAGVAGDRLVLRGPFRSQSHPSKSGHMTTQSQAQQPPSEADIDSLEITLVFECGRWPMPIGTLRSINEGHVFELGRSLDGPVDILANGQRIGRGDIVRVGDELAVRLRGRLAVND</sequence>
<feature type="compositionally biased region" description="Polar residues" evidence="2">
    <location>
        <begin position="270"/>
        <end position="291"/>
    </location>
</feature>
<evidence type="ECO:0000313" key="4">
    <source>
        <dbReference type="EMBL" id="SDE69993.1"/>
    </source>
</evidence>
<proteinExistence type="inferred from homology"/>
<name>A0A1G7F211_9BRAD</name>